<sequence>MASPALVKPRRPAPVFVCRKCLKRSDDAKGIKTAIKRAAGHAASAGGKPPRVVMTSCFGLCPKRAVVVTGGVGAARGDYALVSSPNDVPGALRLLQLSPHRSP</sequence>
<comment type="caution">
    <text evidence="1">The sequence shown here is derived from an EMBL/GenBank/DDBJ whole genome shotgun (WGS) entry which is preliminary data.</text>
</comment>
<evidence type="ECO:0000313" key="2">
    <source>
        <dbReference type="Proteomes" id="UP001314635"/>
    </source>
</evidence>
<name>A0ABS5G277_9BRAD</name>
<keyword evidence="2" id="KW-1185">Reference proteome</keyword>
<accession>A0ABS5G277</accession>
<dbReference type="EMBL" id="JAFCLK010000005">
    <property type="protein sequence ID" value="MBR1135381.1"/>
    <property type="molecule type" value="Genomic_DNA"/>
</dbReference>
<protein>
    <recommendedName>
        <fullName evidence="3">(2Fe-2S) ferredoxin domain-containing protein</fullName>
    </recommendedName>
</protein>
<evidence type="ECO:0000313" key="1">
    <source>
        <dbReference type="EMBL" id="MBR1135381.1"/>
    </source>
</evidence>
<gene>
    <name evidence="1" type="ORF">JQ619_06360</name>
</gene>
<dbReference type="RefSeq" id="WP_172235391.1">
    <property type="nucleotide sequence ID" value="NZ_JABFDP010000001.1"/>
</dbReference>
<evidence type="ECO:0008006" key="3">
    <source>
        <dbReference type="Google" id="ProtNLM"/>
    </source>
</evidence>
<organism evidence="1 2">
    <name type="scientific">Bradyrhizobium denitrificans</name>
    <dbReference type="NCBI Taxonomy" id="2734912"/>
    <lineage>
        <taxon>Bacteria</taxon>
        <taxon>Pseudomonadati</taxon>
        <taxon>Pseudomonadota</taxon>
        <taxon>Alphaproteobacteria</taxon>
        <taxon>Hyphomicrobiales</taxon>
        <taxon>Nitrobacteraceae</taxon>
        <taxon>Bradyrhizobium</taxon>
    </lineage>
</organism>
<proteinExistence type="predicted"/>
<dbReference type="Proteomes" id="UP001314635">
    <property type="component" value="Unassembled WGS sequence"/>
</dbReference>
<reference evidence="2" key="1">
    <citation type="journal article" date="2021" name="ISME J.">
        <title>Evolutionary origin and ecological implication of a unique nif island in free-living Bradyrhizobium lineages.</title>
        <authorList>
            <person name="Tao J."/>
        </authorList>
    </citation>
    <scope>NUCLEOTIDE SEQUENCE [LARGE SCALE GENOMIC DNA]</scope>
    <source>
        <strain evidence="2">SZCCT0094</strain>
    </source>
</reference>